<accession>A0A9P4SCZ8</accession>
<dbReference type="Proteomes" id="UP000799429">
    <property type="component" value="Unassembled WGS sequence"/>
</dbReference>
<dbReference type="Pfam" id="PF00850">
    <property type="entry name" value="Hist_deacetyl"/>
    <property type="match status" value="1"/>
</dbReference>
<keyword evidence="8 11" id="KW-0804">Transcription</keyword>
<dbReference type="EMBL" id="MU006093">
    <property type="protein sequence ID" value="KAF2840317.1"/>
    <property type="molecule type" value="Genomic_DNA"/>
</dbReference>
<evidence type="ECO:0000256" key="1">
    <source>
        <dbReference type="ARBA" id="ARBA00004123"/>
    </source>
</evidence>
<evidence type="ECO:0000256" key="7">
    <source>
        <dbReference type="ARBA" id="ARBA00023015"/>
    </source>
</evidence>
<comment type="function">
    <text evidence="11">Responsible for the deacetylation of lysine residues on the N-terminal part of the core histones (H2A, H2B, H3 and H4). Histone deacetylation gives a tag for epigenetic repression and plays an important role in transcriptional regulation, cell cycle progression and developmental events.</text>
</comment>
<dbReference type="GO" id="GO:0040029">
    <property type="term" value="P:epigenetic regulation of gene expression"/>
    <property type="evidence" value="ECO:0007669"/>
    <property type="project" value="TreeGrafter"/>
</dbReference>
<dbReference type="SUPFAM" id="SSF52768">
    <property type="entry name" value="Arginase/deacetylase"/>
    <property type="match status" value="1"/>
</dbReference>
<dbReference type="FunFam" id="3.40.800.20:FF:000005">
    <property type="entry name" value="histone deacetylase 6"/>
    <property type="match status" value="1"/>
</dbReference>
<comment type="similarity">
    <text evidence="2 11">Belongs to the histone deacetylase family. HD type 2 subfamily.</text>
</comment>
<evidence type="ECO:0000259" key="14">
    <source>
        <dbReference type="Pfam" id="PF09757"/>
    </source>
</evidence>
<dbReference type="GO" id="GO:0000118">
    <property type="term" value="C:histone deacetylase complex"/>
    <property type="evidence" value="ECO:0007669"/>
    <property type="project" value="TreeGrafter"/>
</dbReference>
<evidence type="ECO:0000256" key="6">
    <source>
        <dbReference type="ARBA" id="ARBA00022853"/>
    </source>
</evidence>
<dbReference type="GO" id="GO:0031078">
    <property type="term" value="F:histone H3K14 deacetylase activity, hydrolytic mechanism"/>
    <property type="evidence" value="ECO:0007669"/>
    <property type="project" value="UniProtKB-UniRule"/>
</dbReference>
<dbReference type="PANTHER" id="PTHR10625">
    <property type="entry name" value="HISTONE DEACETYLASE HDAC1-RELATED"/>
    <property type="match status" value="1"/>
</dbReference>
<comment type="catalytic activity">
    <reaction evidence="10 11">
        <text>N(6)-acetyl-L-lysyl-[histone] + H2O = L-lysyl-[histone] + acetate</text>
        <dbReference type="Rhea" id="RHEA:58196"/>
        <dbReference type="Rhea" id="RHEA-COMP:9845"/>
        <dbReference type="Rhea" id="RHEA-COMP:11338"/>
        <dbReference type="ChEBI" id="CHEBI:15377"/>
        <dbReference type="ChEBI" id="CHEBI:29969"/>
        <dbReference type="ChEBI" id="CHEBI:30089"/>
        <dbReference type="ChEBI" id="CHEBI:61930"/>
        <dbReference type="EC" id="3.5.1.98"/>
    </reaction>
</comment>
<keyword evidence="7 11" id="KW-0805">Transcription regulation</keyword>
<dbReference type="InterPro" id="IPR023801">
    <property type="entry name" value="His_deacetylse_dom"/>
</dbReference>
<dbReference type="PIRSF" id="PIRSF037919">
    <property type="entry name" value="HDAC_II_yeast"/>
    <property type="match status" value="1"/>
</dbReference>
<feature type="region of interest" description="Disordered" evidence="12">
    <location>
        <begin position="700"/>
        <end position="753"/>
    </location>
</feature>
<comment type="subcellular location">
    <subcellularLocation>
        <location evidence="1 11">Nucleus</location>
    </subcellularLocation>
</comment>
<protein>
    <recommendedName>
        <fullName evidence="3 11">Histone deacetylase</fullName>
        <ecNumber evidence="3 11">3.5.1.98</ecNumber>
    </recommendedName>
</protein>
<evidence type="ECO:0000313" key="16">
    <source>
        <dbReference type="Proteomes" id="UP000799429"/>
    </source>
</evidence>
<dbReference type="OrthoDB" id="424012at2759"/>
<keyword evidence="6 11" id="KW-0156">Chromatin regulator</keyword>
<evidence type="ECO:0000256" key="2">
    <source>
        <dbReference type="ARBA" id="ARBA00007738"/>
    </source>
</evidence>
<dbReference type="InterPro" id="IPR037138">
    <property type="entry name" value="His_deacetylse_dom_sf"/>
</dbReference>
<dbReference type="InterPro" id="IPR017321">
    <property type="entry name" value="Hist_deAcase_II_yeast"/>
</dbReference>
<dbReference type="PANTHER" id="PTHR10625:SF5">
    <property type="entry name" value="HISTONE DEACETYLASE"/>
    <property type="match status" value="1"/>
</dbReference>
<feature type="compositionally biased region" description="Polar residues" evidence="12">
    <location>
        <begin position="700"/>
        <end position="713"/>
    </location>
</feature>
<feature type="domain" description="Histone deacetylase" evidence="13">
    <location>
        <begin position="67"/>
        <end position="378"/>
    </location>
</feature>
<keyword evidence="9 11" id="KW-0539">Nucleus</keyword>
<evidence type="ECO:0000256" key="12">
    <source>
        <dbReference type="SAM" id="MobiDB-lite"/>
    </source>
</evidence>
<name>A0A9P4SCZ8_9PEZI</name>
<evidence type="ECO:0000256" key="3">
    <source>
        <dbReference type="ARBA" id="ARBA00012111"/>
    </source>
</evidence>
<proteinExistence type="inferred from homology"/>
<evidence type="ECO:0000256" key="4">
    <source>
        <dbReference type="ARBA" id="ARBA00022491"/>
    </source>
</evidence>
<feature type="domain" description="Arb2-like" evidence="14">
    <location>
        <begin position="427"/>
        <end position="681"/>
    </location>
</feature>
<dbReference type="InterPro" id="IPR000286">
    <property type="entry name" value="HDACs"/>
</dbReference>
<reference evidence="15" key="1">
    <citation type="journal article" date="2020" name="Stud. Mycol.">
        <title>101 Dothideomycetes genomes: a test case for predicting lifestyles and emergence of pathogens.</title>
        <authorList>
            <person name="Haridas S."/>
            <person name="Albert R."/>
            <person name="Binder M."/>
            <person name="Bloem J."/>
            <person name="Labutti K."/>
            <person name="Salamov A."/>
            <person name="Andreopoulos B."/>
            <person name="Baker S."/>
            <person name="Barry K."/>
            <person name="Bills G."/>
            <person name="Bluhm B."/>
            <person name="Cannon C."/>
            <person name="Castanera R."/>
            <person name="Culley D."/>
            <person name="Daum C."/>
            <person name="Ezra D."/>
            <person name="Gonzalez J."/>
            <person name="Henrissat B."/>
            <person name="Kuo A."/>
            <person name="Liang C."/>
            <person name="Lipzen A."/>
            <person name="Lutzoni F."/>
            <person name="Magnuson J."/>
            <person name="Mondo S."/>
            <person name="Nolan M."/>
            <person name="Ohm R."/>
            <person name="Pangilinan J."/>
            <person name="Park H.-J."/>
            <person name="Ramirez L."/>
            <person name="Alfaro M."/>
            <person name="Sun H."/>
            <person name="Tritt A."/>
            <person name="Yoshinaga Y."/>
            <person name="Zwiers L.-H."/>
            <person name="Turgeon B."/>
            <person name="Goodwin S."/>
            <person name="Spatafora J."/>
            <person name="Crous P."/>
            <person name="Grigoriev I."/>
        </authorList>
    </citation>
    <scope>NUCLEOTIDE SEQUENCE</scope>
    <source>
        <strain evidence="15">CBS 101060</strain>
    </source>
</reference>
<evidence type="ECO:0000259" key="13">
    <source>
        <dbReference type="Pfam" id="PF00850"/>
    </source>
</evidence>
<dbReference type="InterPro" id="IPR019154">
    <property type="entry name" value="Arb2-like_domain"/>
</dbReference>
<sequence>MKSSSSDSEEEHEVLDYVRQPSPEVVIPTSRSVKLPYTSSRSGLVYDVRMRFHAEIVSEYADATDVHPEDPRRILEIYEELLHAGLIEEDPAEPGTAHEYTLKRLQAREATGAEICLVHSKRHFKWVRDLESMTRDELVDLGNQMDSLYLHGSTFFCARLSAGGAIEACRAVVTGHVKNSIAVIRPPGHHAEPKKPGGFCLFNNVSIAARVCQADYPDLCRKVLILDWDVHHGNGVQEAFYDDPNVLYISLHVHKDGTFYPTGPTGNHTYCGGPSAIGKNVNIPWSRHGMGDGDYMLAFQTIIMPVAMEFDPDLVIISAGFDAAEGDTLGGCHVSPACYAHMTHMLMSLAHGKVAVCLEGGYNLRSIAKSALAVTRTLMGEPPDRLENLIATDSGAEVIDLVIKQQSRFWKCLYPKTESRAVVKGNPIHDILREWQSMLLGSEYNMSELFILREEISPSFSKQVLATENYAHSGPLLVIVHDPPQANGQAHHRTGLLDLHNTHLADETKTYIDWACTHGFAVIDVNIPKQITGLEDPSVSEESAEKHTQLSRDLLQYIWENYIEINDSQQIFMMGVGAAGAHVLHLLSSNEEIMDRVAHVINFVADNALLAVRRQTDDASAWYWRNSHVFVANSHLAWDPERKKRKKYGNIIKSPYDGINDMLYAHRHDVTTFLDQSTQEWQKGQTEQQRRKRKELNSNLLNASTHLQEITSTSDERSGLRSPGGPPIGMFGVSAGPFGGVRQQGLGGGREIK</sequence>
<evidence type="ECO:0000256" key="8">
    <source>
        <dbReference type="ARBA" id="ARBA00023163"/>
    </source>
</evidence>
<dbReference type="AlphaFoldDB" id="A0A9P4SCZ8"/>
<feature type="region of interest" description="Disordered" evidence="12">
    <location>
        <begin position="1"/>
        <end position="20"/>
    </location>
</feature>
<evidence type="ECO:0000256" key="9">
    <source>
        <dbReference type="ARBA" id="ARBA00023242"/>
    </source>
</evidence>
<comment type="caution">
    <text evidence="15">The sequence shown here is derived from an EMBL/GenBank/DDBJ whole genome shotgun (WGS) entry which is preliminary data.</text>
</comment>
<dbReference type="PRINTS" id="PR01270">
    <property type="entry name" value="HDASUPER"/>
</dbReference>
<evidence type="ECO:0000256" key="11">
    <source>
        <dbReference type="PIRNR" id="PIRNR037919"/>
    </source>
</evidence>
<dbReference type="InterPro" id="IPR023696">
    <property type="entry name" value="Ureohydrolase_dom_sf"/>
</dbReference>
<evidence type="ECO:0000313" key="15">
    <source>
        <dbReference type="EMBL" id="KAF2840317.1"/>
    </source>
</evidence>
<evidence type="ECO:0000256" key="5">
    <source>
        <dbReference type="ARBA" id="ARBA00022801"/>
    </source>
</evidence>
<gene>
    <name evidence="15" type="ORF">M501DRAFT_931467</name>
</gene>
<keyword evidence="5 11" id="KW-0378">Hydrolase</keyword>
<keyword evidence="4 11" id="KW-0678">Repressor</keyword>
<organism evidence="15 16">
    <name type="scientific">Patellaria atrata CBS 101060</name>
    <dbReference type="NCBI Taxonomy" id="1346257"/>
    <lineage>
        <taxon>Eukaryota</taxon>
        <taxon>Fungi</taxon>
        <taxon>Dikarya</taxon>
        <taxon>Ascomycota</taxon>
        <taxon>Pezizomycotina</taxon>
        <taxon>Dothideomycetes</taxon>
        <taxon>Dothideomycetes incertae sedis</taxon>
        <taxon>Patellariales</taxon>
        <taxon>Patellariaceae</taxon>
        <taxon>Patellaria</taxon>
    </lineage>
</organism>
<dbReference type="EC" id="3.5.1.98" evidence="3 11"/>
<dbReference type="Gene3D" id="3.40.800.20">
    <property type="entry name" value="Histone deacetylase domain"/>
    <property type="match status" value="1"/>
</dbReference>
<keyword evidence="16" id="KW-1185">Reference proteome</keyword>
<evidence type="ECO:0000256" key="10">
    <source>
        <dbReference type="ARBA" id="ARBA00048287"/>
    </source>
</evidence>
<dbReference type="Pfam" id="PF09757">
    <property type="entry name" value="Arb2-like"/>
    <property type="match status" value="1"/>
</dbReference>